<dbReference type="PATRIC" id="fig|1423786.4.peg.2489"/>
<evidence type="ECO:0000259" key="4">
    <source>
        <dbReference type="Pfam" id="PF00724"/>
    </source>
</evidence>
<reference evidence="5 6" key="1">
    <citation type="journal article" date="2015" name="Genome Announc.">
        <title>Expanding the biotechnology potential of lactobacilli through comparative genomics of 213 strains and associated genera.</title>
        <authorList>
            <person name="Sun Z."/>
            <person name="Harris H.M."/>
            <person name="McCann A."/>
            <person name="Guo C."/>
            <person name="Argimon S."/>
            <person name="Zhang W."/>
            <person name="Yang X."/>
            <person name="Jeffery I.B."/>
            <person name="Cooney J.C."/>
            <person name="Kagawa T.F."/>
            <person name="Liu W."/>
            <person name="Song Y."/>
            <person name="Salvetti E."/>
            <person name="Wrobel A."/>
            <person name="Rasinkangas P."/>
            <person name="Parkhill J."/>
            <person name="Rea M.C."/>
            <person name="O'Sullivan O."/>
            <person name="Ritari J."/>
            <person name="Douillard F.P."/>
            <person name="Paul Ross R."/>
            <person name="Yang R."/>
            <person name="Briner A.E."/>
            <person name="Felis G.E."/>
            <person name="de Vos W.M."/>
            <person name="Barrangou R."/>
            <person name="Klaenhammer T.R."/>
            <person name="Caufield P.W."/>
            <person name="Cui Y."/>
            <person name="Zhang H."/>
            <person name="O'Toole P.W."/>
        </authorList>
    </citation>
    <scope>NUCLEOTIDE SEQUENCE [LARGE SCALE GENOMIC DNA]</scope>
    <source>
        <strain evidence="5 6">DSM 18390</strain>
    </source>
</reference>
<feature type="domain" description="NADH:flavin oxidoreductase/NADH oxidase N-terminal" evidence="4">
    <location>
        <begin position="19"/>
        <end position="356"/>
    </location>
</feature>
<dbReference type="AlphaFoldDB" id="A0A0R1YS40"/>
<organism evidence="5 6">
    <name type="scientific">Lentilactobacillus parafarraginis DSM 18390 = JCM 14109</name>
    <dbReference type="NCBI Taxonomy" id="1423786"/>
    <lineage>
        <taxon>Bacteria</taxon>
        <taxon>Bacillati</taxon>
        <taxon>Bacillota</taxon>
        <taxon>Bacilli</taxon>
        <taxon>Lactobacillales</taxon>
        <taxon>Lactobacillaceae</taxon>
        <taxon>Lentilactobacillus</taxon>
    </lineage>
</organism>
<dbReference type="PANTHER" id="PTHR43656:SF2">
    <property type="entry name" value="BINDING OXIDOREDUCTASE, PUTATIVE (AFU_ORTHOLOGUE AFUA_2G08260)-RELATED"/>
    <property type="match status" value="1"/>
</dbReference>
<dbReference type="Proteomes" id="UP000051010">
    <property type="component" value="Unassembled WGS sequence"/>
</dbReference>
<dbReference type="Pfam" id="PF00724">
    <property type="entry name" value="Oxidored_FMN"/>
    <property type="match status" value="1"/>
</dbReference>
<comment type="caution">
    <text evidence="5">The sequence shown here is derived from an EMBL/GenBank/DDBJ whole genome shotgun (WGS) entry which is preliminary data.</text>
</comment>
<sequence length="414" mass="46380">MEVFSANMTQQVTSKYQPLFLPITFPNGIQLPNRFSLNPITLNASTSEGYVTDADVAYAKRRAKSAPLQITTAAYIEEYAQLFEYGPSVRNDTYIKGLSRLAKAMKASGAKAILQLTHAGRFARISLKDFGVVYGPSEMHLNSPVKHEVLAMSQRKIHHVIQQYADATRRAIKAGFDGVEISNAQRLLPQQFFSKFSNQRTDEYGAQSVENRARFGVEVMQAVQRVVDEEHADQFIIGFRGTPEETRGSEIGYTVDEFNQYFDRLLDVADVQYFAIASWGHDIFREKVRSGNHRGELVNDVVTNHMKGKVPVIATGGINSADKALEALQHADMVGGSSMFITEPDFVPKLAAGKEDQIDLSLTDEKWHDLAIPANAFKDIVEFMDFGGSLSKQTRDEIREEPRQGSVDYFNKYQ</sequence>
<dbReference type="InterPro" id="IPR013785">
    <property type="entry name" value="Aldolase_TIM"/>
</dbReference>
<dbReference type="Gene3D" id="3.20.20.70">
    <property type="entry name" value="Aldolase class I"/>
    <property type="match status" value="1"/>
</dbReference>
<dbReference type="PANTHER" id="PTHR43656">
    <property type="entry name" value="BINDING OXIDOREDUCTASE, PUTATIVE (AFU_ORTHOLOGUE AFUA_2G08260)-RELATED"/>
    <property type="match status" value="1"/>
</dbReference>
<evidence type="ECO:0000313" key="6">
    <source>
        <dbReference type="Proteomes" id="UP000051010"/>
    </source>
</evidence>
<evidence type="ECO:0000256" key="2">
    <source>
        <dbReference type="ARBA" id="ARBA00023002"/>
    </source>
</evidence>
<keyword evidence="1" id="KW-0285">Flavoprotein</keyword>
<protein>
    <submittedName>
        <fullName evidence="5">Trimethylamine dehydrogenase</fullName>
    </submittedName>
</protein>
<dbReference type="EMBL" id="AZFZ01000006">
    <property type="protein sequence ID" value="KRM45053.1"/>
    <property type="molecule type" value="Genomic_DNA"/>
</dbReference>
<feature type="compositionally biased region" description="Basic and acidic residues" evidence="3">
    <location>
        <begin position="394"/>
        <end position="403"/>
    </location>
</feature>
<name>A0A0R1YS40_9LACO</name>
<proteinExistence type="predicted"/>
<keyword evidence="2" id="KW-0560">Oxidoreductase</keyword>
<evidence type="ECO:0000256" key="1">
    <source>
        <dbReference type="ARBA" id="ARBA00022630"/>
    </source>
</evidence>
<dbReference type="InterPro" id="IPR001155">
    <property type="entry name" value="OxRdtase_FMN_N"/>
</dbReference>
<gene>
    <name evidence="5" type="ORF">FD47_GL002371</name>
</gene>
<feature type="region of interest" description="Disordered" evidence="3">
    <location>
        <begin position="394"/>
        <end position="414"/>
    </location>
</feature>
<accession>A0A0R1YS40</accession>
<evidence type="ECO:0000256" key="3">
    <source>
        <dbReference type="SAM" id="MobiDB-lite"/>
    </source>
</evidence>
<dbReference type="InterPro" id="IPR051799">
    <property type="entry name" value="NADH_flavin_oxidoreductase"/>
</dbReference>
<dbReference type="SUPFAM" id="SSF51395">
    <property type="entry name" value="FMN-linked oxidoreductases"/>
    <property type="match status" value="1"/>
</dbReference>
<dbReference type="GO" id="GO:0016491">
    <property type="term" value="F:oxidoreductase activity"/>
    <property type="evidence" value="ECO:0007669"/>
    <property type="project" value="UniProtKB-KW"/>
</dbReference>
<evidence type="ECO:0000313" key="5">
    <source>
        <dbReference type="EMBL" id="KRM45053.1"/>
    </source>
</evidence>
<dbReference type="CDD" id="cd04735">
    <property type="entry name" value="OYE_like_4_FMN"/>
    <property type="match status" value="1"/>
</dbReference>
<dbReference type="GO" id="GO:0010181">
    <property type="term" value="F:FMN binding"/>
    <property type="evidence" value="ECO:0007669"/>
    <property type="project" value="InterPro"/>
</dbReference>